<dbReference type="Proteomes" id="UP000565262">
    <property type="component" value="Unassembled WGS sequence"/>
</dbReference>
<dbReference type="PROSITE" id="PS50005">
    <property type="entry name" value="TPR"/>
    <property type="match status" value="1"/>
</dbReference>
<evidence type="ECO:0000313" key="4">
    <source>
        <dbReference type="Proteomes" id="UP000565262"/>
    </source>
</evidence>
<reference evidence="3 4" key="1">
    <citation type="submission" date="2020-08" db="EMBL/GenBank/DDBJ databases">
        <title>Oceanospirillum sp. nov. isolated from marine sediment.</title>
        <authorList>
            <person name="Ji X."/>
        </authorList>
    </citation>
    <scope>NUCLEOTIDE SEQUENCE [LARGE SCALE GENOMIC DNA]</scope>
    <source>
        <strain evidence="3 4">D5</strain>
    </source>
</reference>
<comment type="caution">
    <text evidence="3">The sequence shown here is derived from an EMBL/GenBank/DDBJ whole genome shotgun (WGS) entry which is preliminary data.</text>
</comment>
<feature type="repeat" description="TPR" evidence="1">
    <location>
        <begin position="79"/>
        <end position="112"/>
    </location>
</feature>
<proteinExistence type="predicted"/>
<dbReference type="Pfam" id="PF14559">
    <property type="entry name" value="TPR_19"/>
    <property type="match status" value="1"/>
</dbReference>
<dbReference type="AlphaFoldDB" id="A0A839IU48"/>
<dbReference type="SUPFAM" id="SSF48452">
    <property type="entry name" value="TPR-like"/>
    <property type="match status" value="1"/>
</dbReference>
<name>A0A839IU48_9GAMM</name>
<keyword evidence="1" id="KW-0802">TPR repeat</keyword>
<evidence type="ECO:0000256" key="2">
    <source>
        <dbReference type="SAM" id="SignalP"/>
    </source>
</evidence>
<dbReference type="Gene3D" id="1.25.40.10">
    <property type="entry name" value="Tetratricopeptide repeat domain"/>
    <property type="match status" value="1"/>
</dbReference>
<accession>A0A839IU48</accession>
<dbReference type="RefSeq" id="WP_182809984.1">
    <property type="nucleotide sequence ID" value="NZ_JACJFM010000025.1"/>
</dbReference>
<protein>
    <submittedName>
        <fullName evidence="3">Tetratricopeptide repeat protein</fullName>
    </submittedName>
</protein>
<gene>
    <name evidence="3" type="ORF">H4O21_16530</name>
</gene>
<feature type="chain" id="PRO_5032787116" evidence="2">
    <location>
        <begin position="29"/>
        <end position="456"/>
    </location>
</feature>
<organism evidence="3 4">
    <name type="scientific">Oceanospirillum sediminis</name>
    <dbReference type="NCBI Taxonomy" id="2760088"/>
    <lineage>
        <taxon>Bacteria</taxon>
        <taxon>Pseudomonadati</taxon>
        <taxon>Pseudomonadota</taxon>
        <taxon>Gammaproteobacteria</taxon>
        <taxon>Oceanospirillales</taxon>
        <taxon>Oceanospirillaceae</taxon>
        <taxon>Oceanospirillum</taxon>
    </lineage>
</organism>
<evidence type="ECO:0000313" key="3">
    <source>
        <dbReference type="EMBL" id="MBB1488210.1"/>
    </source>
</evidence>
<keyword evidence="2" id="KW-0732">Signal</keyword>
<keyword evidence="4" id="KW-1185">Reference proteome</keyword>
<evidence type="ECO:0000256" key="1">
    <source>
        <dbReference type="PROSITE-ProRule" id="PRU00339"/>
    </source>
</evidence>
<feature type="signal peptide" evidence="2">
    <location>
        <begin position="1"/>
        <end position="28"/>
    </location>
</feature>
<dbReference type="EMBL" id="JACJFM010000025">
    <property type="protein sequence ID" value="MBB1488210.1"/>
    <property type="molecule type" value="Genomic_DNA"/>
</dbReference>
<dbReference type="InterPro" id="IPR019734">
    <property type="entry name" value="TPR_rpt"/>
</dbReference>
<sequence>MTCFDSIRCIRYLLPFCLSFLLAADLKAAGEELAGASPSVQLTAECPALPYVSFDADVQQWLKARSWLSKQMPLCLDSAEFFALYGASLLNTRQLDQALEMLERALLLDPENGGALVDYSQALYLNGQLMAALQLNMQLLMRSDLPDTLRPYLEQRQSYWEQQAVSWRHNLMLKSGYDSNLSGMADLEYLTLTIDGVAQALPLHESSKPVEGHFGQIIWQAQRSETGTGNTQHLRFYINSKFSDYSFTDVTELRSSYQVSHELLSGSVSGSIGVNHIFYGGHSLSSGVELDIRYQWRHENCRPYAGMKAEQKFFPGQKEVNDTSIELTAGTNCRIGHSRLSAELDYMNSQSAYSRRPGGDRAGISALFGIQYPFGKGVLHGQVSLSDLNDAESYSPLLSDGEARRIFRSGIVIQYLYPVADNITLMASVSRQRQKSNLELFHTRGTRTDLGLAFSF</sequence>
<dbReference type="InterPro" id="IPR011990">
    <property type="entry name" value="TPR-like_helical_dom_sf"/>
</dbReference>